<dbReference type="SUPFAM" id="SSF48403">
    <property type="entry name" value="Ankyrin repeat"/>
    <property type="match status" value="1"/>
</dbReference>
<evidence type="ECO:0000256" key="6">
    <source>
        <dbReference type="ARBA" id="ARBA00023136"/>
    </source>
</evidence>
<feature type="repeat" description="ANK" evidence="7">
    <location>
        <begin position="119"/>
        <end position="141"/>
    </location>
</feature>
<reference evidence="10" key="1">
    <citation type="journal article" date="2021" name="Nat. Commun.">
        <title>Genomic analyses provide insights into spinach domestication and the genetic basis of agronomic traits.</title>
        <authorList>
            <person name="Cai X."/>
            <person name="Sun X."/>
            <person name="Xu C."/>
            <person name="Sun H."/>
            <person name="Wang X."/>
            <person name="Ge C."/>
            <person name="Zhang Z."/>
            <person name="Wang Q."/>
            <person name="Fei Z."/>
            <person name="Jiao C."/>
            <person name="Wang Q."/>
        </authorList>
    </citation>
    <scope>NUCLEOTIDE SEQUENCE [LARGE SCALE GENOMIC DNA]</scope>
    <source>
        <strain evidence="10">cv. Varoflay</strain>
    </source>
</reference>
<dbReference type="GeneID" id="110787395"/>
<comment type="subcellular location">
    <subcellularLocation>
        <location evidence="1">Membrane</location>
        <topology evidence="1">Multi-pass membrane protein</topology>
    </subcellularLocation>
</comment>
<evidence type="ECO:0000259" key="9">
    <source>
        <dbReference type="Pfam" id="PF13962"/>
    </source>
</evidence>
<evidence type="ECO:0000256" key="2">
    <source>
        <dbReference type="ARBA" id="ARBA00022692"/>
    </source>
</evidence>
<feature type="transmembrane region" description="Helical" evidence="8">
    <location>
        <begin position="324"/>
        <end position="347"/>
    </location>
</feature>
<dbReference type="InterPro" id="IPR026961">
    <property type="entry name" value="PGG_dom"/>
</dbReference>
<dbReference type="InterPro" id="IPR036770">
    <property type="entry name" value="Ankyrin_rpt-contain_sf"/>
</dbReference>
<keyword evidence="6 8" id="KW-0472">Membrane</keyword>
<evidence type="ECO:0000256" key="7">
    <source>
        <dbReference type="PROSITE-ProRule" id="PRU00023"/>
    </source>
</evidence>
<sequence>MEKERDKSESVVTVLYEAALTGDVPSMLNLLEQDQFILERCIIEKSCHFMQSPLHVAVNMGHIQFVREILRRKPQFAEVVDRLRRSSPLHIACAIKGRLEIVNILVEEKPNMCFAQDQDGRTPIHVAVVNGNVEVMEVLLKEKHQAAWERTMGGETVLHLCVKNNQLDALKSLVNKTDDPELLNFADSNGDTALHLAVAYKESEMVECLLAQNKIAKDVRNKKEKTIVDIHKETNKGSEADKKIDRLLKKYKAKPAKYGLKRQTENKWLEEQNTALMVVAASIATMAFQVGMNPPGGVWQDNNNGHEAGTSIMSYDSDGADYNVVLVSNTIGLISSLSVILLLISGLPCKRFFVFVLRITLWISVSATAATYLLAIGYVTPNVINKASLVNDAMDYSVEVWLWLVAVILLGHGVLFILKLIGHDRRQKIREFYKTHFVKPVEAVPKRVLESQITCPIV</sequence>
<dbReference type="RefSeq" id="XP_056698930.1">
    <property type="nucleotide sequence ID" value="XM_056842952.1"/>
</dbReference>
<feature type="repeat" description="ANK" evidence="7">
    <location>
        <begin position="189"/>
        <end position="210"/>
    </location>
</feature>
<keyword evidence="2 8" id="KW-0812">Transmembrane</keyword>
<dbReference type="Pfam" id="PF12796">
    <property type="entry name" value="Ank_2"/>
    <property type="match status" value="2"/>
</dbReference>
<reference evidence="11" key="2">
    <citation type="submission" date="2025-08" db="UniProtKB">
        <authorList>
            <consortium name="RefSeq"/>
        </authorList>
    </citation>
    <scope>IDENTIFICATION</scope>
    <source>
        <tissue evidence="11">Leaf</tissue>
    </source>
</reference>
<keyword evidence="4 8" id="KW-1133">Transmembrane helix</keyword>
<feature type="domain" description="PGG" evidence="9">
    <location>
        <begin position="267"/>
        <end position="376"/>
    </location>
</feature>
<proteinExistence type="predicted"/>
<keyword evidence="3" id="KW-0677">Repeat</keyword>
<dbReference type="PROSITE" id="PS50088">
    <property type="entry name" value="ANK_REPEAT"/>
    <property type="match status" value="2"/>
</dbReference>
<organism evidence="10 11">
    <name type="scientific">Spinacia oleracea</name>
    <name type="common">Spinach</name>
    <dbReference type="NCBI Taxonomy" id="3562"/>
    <lineage>
        <taxon>Eukaryota</taxon>
        <taxon>Viridiplantae</taxon>
        <taxon>Streptophyta</taxon>
        <taxon>Embryophyta</taxon>
        <taxon>Tracheophyta</taxon>
        <taxon>Spermatophyta</taxon>
        <taxon>Magnoliopsida</taxon>
        <taxon>eudicotyledons</taxon>
        <taxon>Gunneridae</taxon>
        <taxon>Pentapetalae</taxon>
        <taxon>Caryophyllales</taxon>
        <taxon>Chenopodiaceae</taxon>
        <taxon>Chenopodioideae</taxon>
        <taxon>Anserineae</taxon>
        <taxon>Spinacia</taxon>
    </lineage>
</organism>
<dbReference type="SMART" id="SM00248">
    <property type="entry name" value="ANK"/>
    <property type="match status" value="5"/>
</dbReference>
<feature type="transmembrane region" description="Helical" evidence="8">
    <location>
        <begin position="359"/>
        <end position="380"/>
    </location>
</feature>
<evidence type="ECO:0000313" key="11">
    <source>
        <dbReference type="RefSeq" id="XP_056698930.1"/>
    </source>
</evidence>
<feature type="transmembrane region" description="Helical" evidence="8">
    <location>
        <begin position="400"/>
        <end position="421"/>
    </location>
</feature>
<evidence type="ECO:0000256" key="5">
    <source>
        <dbReference type="ARBA" id="ARBA00023043"/>
    </source>
</evidence>
<accession>A0ABM3RTR5</accession>
<protein>
    <submittedName>
        <fullName evidence="11">Ankyrin repeat-containing protein NPR4 isoform X1</fullName>
    </submittedName>
</protein>
<evidence type="ECO:0000256" key="3">
    <source>
        <dbReference type="ARBA" id="ARBA00022737"/>
    </source>
</evidence>
<dbReference type="Pfam" id="PF13962">
    <property type="entry name" value="PGG"/>
    <property type="match status" value="1"/>
</dbReference>
<dbReference type="Proteomes" id="UP000813463">
    <property type="component" value="Chromosome 1"/>
</dbReference>
<keyword evidence="10" id="KW-1185">Reference proteome</keyword>
<dbReference type="Gene3D" id="1.25.40.20">
    <property type="entry name" value="Ankyrin repeat-containing domain"/>
    <property type="match status" value="1"/>
</dbReference>
<dbReference type="PANTHER" id="PTHR24186:SF37">
    <property type="entry name" value="PGG DOMAIN-CONTAINING PROTEIN"/>
    <property type="match status" value="1"/>
</dbReference>
<evidence type="ECO:0000313" key="10">
    <source>
        <dbReference type="Proteomes" id="UP000813463"/>
    </source>
</evidence>
<keyword evidence="5 7" id="KW-0040">ANK repeat</keyword>
<dbReference type="PROSITE" id="PS50297">
    <property type="entry name" value="ANK_REP_REGION"/>
    <property type="match status" value="2"/>
</dbReference>
<evidence type="ECO:0000256" key="1">
    <source>
        <dbReference type="ARBA" id="ARBA00004141"/>
    </source>
</evidence>
<evidence type="ECO:0000256" key="4">
    <source>
        <dbReference type="ARBA" id="ARBA00022989"/>
    </source>
</evidence>
<dbReference type="InterPro" id="IPR002110">
    <property type="entry name" value="Ankyrin_rpt"/>
</dbReference>
<feature type="transmembrane region" description="Helical" evidence="8">
    <location>
        <begin position="274"/>
        <end position="292"/>
    </location>
</feature>
<dbReference type="PANTHER" id="PTHR24186">
    <property type="entry name" value="PROTEIN PHOSPHATASE 1 REGULATORY SUBUNIT"/>
    <property type="match status" value="1"/>
</dbReference>
<name>A0ABM3RTR5_SPIOL</name>
<evidence type="ECO:0000256" key="8">
    <source>
        <dbReference type="SAM" id="Phobius"/>
    </source>
</evidence>
<gene>
    <name evidence="11" type="primary">LOC110787395</name>
</gene>